<evidence type="ECO:0000313" key="6">
    <source>
        <dbReference type="EMBL" id="XDJ49099.1"/>
    </source>
</evidence>
<feature type="binding site" evidence="3">
    <location>
        <position position="231"/>
    </location>
    <ligand>
        <name>a divalent metal cation</name>
        <dbReference type="ChEBI" id="CHEBI:60240"/>
        <label>1</label>
    </ligand>
</feature>
<evidence type="ECO:0000256" key="2">
    <source>
        <dbReference type="ARBA" id="ARBA00022723"/>
    </source>
</evidence>
<evidence type="ECO:0000313" key="5">
    <source>
        <dbReference type="EMBL" id="XDJ47603.1"/>
    </source>
</evidence>
<proteinExistence type="inferred from homology"/>
<dbReference type="InterPro" id="IPR036069">
    <property type="entry name" value="DUF34/NIF3_sf"/>
</dbReference>
<protein>
    <submittedName>
        <fullName evidence="5">Nif3-like dinuclear metal center hexameric protein</fullName>
    </submittedName>
</protein>
<feature type="binding site" evidence="3">
    <location>
        <position position="67"/>
    </location>
    <ligand>
        <name>a divalent metal cation</name>
        <dbReference type="ChEBI" id="CHEBI:60240"/>
        <label>1</label>
    </ligand>
</feature>
<reference evidence="5" key="1">
    <citation type="submission" date="2024-05" db="EMBL/GenBank/DDBJ databases">
        <authorList>
            <person name="Luo Y.-C."/>
            <person name="Nicholds J."/>
            <person name="Mortimer T."/>
            <person name="Maboni G."/>
        </authorList>
    </citation>
    <scope>NUCLEOTIDE SEQUENCE</scope>
    <source>
        <strain evidence="8">141555</strain>
        <strain evidence="7">144863</strain>
        <strain evidence="6">151108</strain>
        <strain evidence="5">151836</strain>
        <strain evidence="4">153920</strain>
    </source>
</reference>
<dbReference type="EMBL" id="CP158252">
    <property type="protein sequence ID" value="XDJ42476.1"/>
    <property type="molecule type" value="Genomic_DNA"/>
</dbReference>
<sequence length="259" mass="27950">MNAPLSRQVLADWLNDALQPGRFRDYCPNGLQVQGRDEIRRIVTGVTASQALIEAAADRGADAILVHHGWFWKNEDPCIRGLKHRRLSALMAHGINLYAYHLPLDAHPEWGNNAQLARVMGWTPDLDAEGAPRRCGPEDLVWLGAPAHGSTVGALAADIARRLGREPLVIGDPGQTVRRLAWCTGAAQGMMDAALAAGADCYISGEISEPTVHLARETGAAYISAGHHATERYGVRALGEAVEARFGVPCEFVDIDNPV</sequence>
<evidence type="ECO:0000313" key="4">
    <source>
        <dbReference type="EMBL" id="XDJ42476.1"/>
    </source>
</evidence>
<accession>A0AB39D0Q9</accession>
<dbReference type="GO" id="GO:0046872">
    <property type="term" value="F:metal ion binding"/>
    <property type="evidence" value="ECO:0007669"/>
    <property type="project" value="UniProtKB-KW"/>
</dbReference>
<comment type="similarity">
    <text evidence="1">Belongs to the GTP cyclohydrolase I type 2/NIF3 family.</text>
</comment>
<dbReference type="AlphaFoldDB" id="A0AB39D0Q9"/>
<dbReference type="Gene3D" id="3.40.1390.30">
    <property type="entry name" value="NIF3 (NGG1p interacting factor 3)-like"/>
    <property type="match status" value="2"/>
</dbReference>
<name>A0AB39D0Q9_9BURK</name>
<dbReference type="InterPro" id="IPR002678">
    <property type="entry name" value="DUF34/NIF3"/>
</dbReference>
<dbReference type="PANTHER" id="PTHR13799">
    <property type="entry name" value="NGG1 INTERACTING FACTOR 3"/>
    <property type="match status" value="1"/>
</dbReference>
<feature type="binding site" evidence="3">
    <location>
        <position position="68"/>
    </location>
    <ligand>
        <name>a divalent metal cation</name>
        <dbReference type="ChEBI" id="CHEBI:60240"/>
        <label>1</label>
    </ligand>
</feature>
<dbReference type="EMBL" id="CP158262">
    <property type="protein sequence ID" value="XDJ69637.1"/>
    <property type="molecule type" value="Genomic_DNA"/>
</dbReference>
<gene>
    <name evidence="7" type="ORF">ABRY94_02210</name>
    <name evidence="4" type="ORF">ABRY99_02545</name>
    <name evidence="5" type="ORF">ABRZ04_00575</name>
    <name evidence="8" type="ORF">ABRZ07_04260</name>
    <name evidence="6" type="ORF">ABRZ09_07465</name>
</gene>
<dbReference type="EMBL" id="CP158254">
    <property type="protein sequence ID" value="XDJ47603.1"/>
    <property type="molecule type" value="Genomic_DNA"/>
</dbReference>
<dbReference type="EMBL" id="CP158255">
    <property type="protein sequence ID" value="XDJ49099.1"/>
    <property type="molecule type" value="Genomic_DNA"/>
</dbReference>
<dbReference type="SUPFAM" id="SSF102705">
    <property type="entry name" value="NIF3 (NGG1p interacting factor 3)-like"/>
    <property type="match status" value="1"/>
</dbReference>
<organism evidence="5">
    <name type="scientific">Castellaniella ginsengisoli</name>
    <dbReference type="NCBI Taxonomy" id="546114"/>
    <lineage>
        <taxon>Bacteria</taxon>
        <taxon>Pseudomonadati</taxon>
        <taxon>Pseudomonadota</taxon>
        <taxon>Betaproteobacteria</taxon>
        <taxon>Burkholderiales</taxon>
        <taxon>Alcaligenaceae</taxon>
        <taxon>Castellaniella</taxon>
    </lineage>
</organism>
<keyword evidence="2 3" id="KW-0479">Metal-binding</keyword>
<evidence type="ECO:0000256" key="3">
    <source>
        <dbReference type="PIRSR" id="PIRSR602678-1"/>
    </source>
</evidence>
<evidence type="ECO:0000313" key="8">
    <source>
        <dbReference type="EMBL" id="XDJ80723.1"/>
    </source>
</evidence>
<feature type="binding site" evidence="3">
    <location>
        <position position="227"/>
    </location>
    <ligand>
        <name>a divalent metal cation</name>
        <dbReference type="ChEBI" id="CHEBI:60240"/>
        <label>1</label>
    </ligand>
</feature>
<feature type="binding site" evidence="3">
    <location>
        <position position="105"/>
    </location>
    <ligand>
        <name>a divalent metal cation</name>
        <dbReference type="ChEBI" id="CHEBI:60240"/>
        <label>1</label>
    </ligand>
</feature>
<dbReference type="Pfam" id="PF01784">
    <property type="entry name" value="DUF34_NIF3"/>
    <property type="match status" value="1"/>
</dbReference>
<evidence type="ECO:0000256" key="1">
    <source>
        <dbReference type="ARBA" id="ARBA00006964"/>
    </source>
</evidence>
<evidence type="ECO:0000313" key="7">
    <source>
        <dbReference type="EMBL" id="XDJ69637.1"/>
    </source>
</evidence>
<dbReference type="EMBL" id="CP158267">
    <property type="protein sequence ID" value="XDJ80723.1"/>
    <property type="molecule type" value="Genomic_DNA"/>
</dbReference>
<dbReference type="NCBIfam" id="TIGR00486">
    <property type="entry name" value="YbgI_SA1388"/>
    <property type="match status" value="1"/>
</dbReference>
<dbReference type="RefSeq" id="WP_368640000.1">
    <property type="nucleotide sequence ID" value="NZ_CP158252.1"/>
</dbReference>
<dbReference type="GO" id="GO:0005737">
    <property type="term" value="C:cytoplasm"/>
    <property type="evidence" value="ECO:0007669"/>
    <property type="project" value="TreeGrafter"/>
</dbReference>
<dbReference type="PANTHER" id="PTHR13799:SF14">
    <property type="entry name" value="GTP CYCLOHYDROLASE 1 TYPE 2 HOMOLOG"/>
    <property type="match status" value="1"/>
</dbReference>